<name>A0A8H4UG56_9HYPO</name>
<reference evidence="1" key="2">
    <citation type="submission" date="2020-05" db="EMBL/GenBank/DDBJ databases">
        <authorList>
            <person name="Kim H.-S."/>
            <person name="Proctor R.H."/>
            <person name="Brown D.W."/>
        </authorList>
    </citation>
    <scope>NUCLEOTIDE SEQUENCE</scope>
    <source>
        <strain evidence="1">NRRL 22465</strain>
    </source>
</reference>
<dbReference type="EMBL" id="JABEYC010000591">
    <property type="protein sequence ID" value="KAF4975880.1"/>
    <property type="molecule type" value="Genomic_DNA"/>
</dbReference>
<protein>
    <recommendedName>
        <fullName evidence="3">F-box domain-containing protein</fullName>
    </recommendedName>
</protein>
<evidence type="ECO:0000313" key="2">
    <source>
        <dbReference type="Proteomes" id="UP000635477"/>
    </source>
</evidence>
<dbReference type="OrthoDB" id="4636359at2759"/>
<evidence type="ECO:0008006" key="3">
    <source>
        <dbReference type="Google" id="ProtNLM"/>
    </source>
</evidence>
<reference evidence="1" key="1">
    <citation type="journal article" date="2020" name="BMC Genomics">
        <title>Correction to: Identification and distribution of gene clusters required for synthesis of sphingolipid metabolism inhibitors in diverse species of the filamentous fungus Fusarium.</title>
        <authorList>
            <person name="Kim H.S."/>
            <person name="Lohmar J.M."/>
            <person name="Busman M."/>
            <person name="Brown D.W."/>
            <person name="Naumann T.A."/>
            <person name="Divon H.H."/>
            <person name="Lysoe E."/>
            <person name="Uhlig S."/>
            <person name="Proctor R.H."/>
        </authorList>
    </citation>
    <scope>NUCLEOTIDE SEQUENCE</scope>
    <source>
        <strain evidence="1">NRRL 22465</strain>
    </source>
</reference>
<proteinExistence type="predicted"/>
<organism evidence="1 2">
    <name type="scientific">Fusarium zealandicum</name>
    <dbReference type="NCBI Taxonomy" id="1053134"/>
    <lineage>
        <taxon>Eukaryota</taxon>
        <taxon>Fungi</taxon>
        <taxon>Dikarya</taxon>
        <taxon>Ascomycota</taxon>
        <taxon>Pezizomycotina</taxon>
        <taxon>Sordariomycetes</taxon>
        <taxon>Hypocreomycetidae</taxon>
        <taxon>Hypocreales</taxon>
        <taxon>Nectriaceae</taxon>
        <taxon>Fusarium</taxon>
        <taxon>Fusarium staphyleae species complex</taxon>
    </lineage>
</organism>
<sequence>MDPFSMIPPELRSEVLLYLGNRLDIAQLIRASPTMLAQYCASKLLIRRAFLKSELTDSLLQDALAIVQFPQARESDEDSIVVRHHIEKWALAQLPDPFRQHDCTTIDILYRLYNRLSIYIHDYITKATAVFPPRAYLGLPDLSSKRRDRVFRDQKIGLEVIRLDDLSNTERKRLLGAFLRYEVLCKIYRLQPGVWVKPDTYDDLVAIQSYKLQGWEHEAVRCVHGYVEDLYGALFAQYADSWLPDMTRVQWTLLNQTISRTGLIFPNDTCFSSADYYTDMNLGIEPSISASSLALLGLDQIASLIMSPKDDHGRPRFLEPWLRGISNRYSRTFSFYAHPNHFLYQGSDMEEPEFEHWEECPGVYRELRRHIANPKDKDVPVEEPYARLQRKVYQQRAWVFFDDARCYPDQNISSHFPTRKQLMRQNRLMKRAFFAPDEIAALRRSQKWHDEYFEKFVE</sequence>
<dbReference type="Proteomes" id="UP000635477">
    <property type="component" value="Unassembled WGS sequence"/>
</dbReference>
<dbReference type="AlphaFoldDB" id="A0A8H4UG56"/>
<gene>
    <name evidence="1" type="ORF">FZEAL_7392</name>
</gene>
<comment type="caution">
    <text evidence="1">The sequence shown here is derived from an EMBL/GenBank/DDBJ whole genome shotgun (WGS) entry which is preliminary data.</text>
</comment>
<accession>A0A8H4UG56</accession>
<evidence type="ECO:0000313" key="1">
    <source>
        <dbReference type="EMBL" id="KAF4975880.1"/>
    </source>
</evidence>
<keyword evidence="2" id="KW-1185">Reference proteome</keyword>